<feature type="region of interest" description="Disordered" evidence="1">
    <location>
        <begin position="1"/>
        <end position="27"/>
    </location>
</feature>
<accession>A0A8T2TQX2</accession>
<organism evidence="2 3">
    <name type="scientific">Ceratopteris richardii</name>
    <name type="common">Triangle waterfern</name>
    <dbReference type="NCBI Taxonomy" id="49495"/>
    <lineage>
        <taxon>Eukaryota</taxon>
        <taxon>Viridiplantae</taxon>
        <taxon>Streptophyta</taxon>
        <taxon>Embryophyta</taxon>
        <taxon>Tracheophyta</taxon>
        <taxon>Polypodiopsida</taxon>
        <taxon>Polypodiidae</taxon>
        <taxon>Polypodiales</taxon>
        <taxon>Pteridineae</taxon>
        <taxon>Pteridaceae</taxon>
        <taxon>Parkerioideae</taxon>
        <taxon>Ceratopteris</taxon>
    </lineage>
</organism>
<name>A0A8T2TQX2_CERRI</name>
<reference evidence="2" key="1">
    <citation type="submission" date="2021-08" db="EMBL/GenBank/DDBJ databases">
        <title>WGS assembly of Ceratopteris richardii.</title>
        <authorList>
            <person name="Marchant D.B."/>
            <person name="Chen G."/>
            <person name="Jenkins J."/>
            <person name="Shu S."/>
            <person name="Leebens-Mack J."/>
            <person name="Grimwood J."/>
            <person name="Schmutz J."/>
            <person name="Soltis P."/>
            <person name="Soltis D."/>
            <person name="Chen Z.-H."/>
        </authorList>
    </citation>
    <scope>NUCLEOTIDE SEQUENCE</scope>
    <source>
        <strain evidence="2">Whitten #5841</strain>
        <tissue evidence="2">Leaf</tissue>
    </source>
</reference>
<keyword evidence="3" id="KW-1185">Reference proteome</keyword>
<dbReference type="EMBL" id="CM035416">
    <property type="protein sequence ID" value="KAH7425172.1"/>
    <property type="molecule type" value="Genomic_DNA"/>
</dbReference>
<dbReference type="AlphaFoldDB" id="A0A8T2TQX2"/>
<comment type="caution">
    <text evidence="2">The sequence shown here is derived from an EMBL/GenBank/DDBJ whole genome shotgun (WGS) entry which is preliminary data.</text>
</comment>
<gene>
    <name evidence="2" type="ORF">KP509_11G042900</name>
</gene>
<evidence type="ECO:0000313" key="3">
    <source>
        <dbReference type="Proteomes" id="UP000825935"/>
    </source>
</evidence>
<dbReference type="Proteomes" id="UP000825935">
    <property type="component" value="Chromosome 11"/>
</dbReference>
<sequence length="121" mass="13944">MSSRRQFTLSNPVSNHADSGTITQSRDELLMTSTRPQALIKLLTFEYTRRRIRRQKADSPITSAPSTSGNTLVQVDLLTLLSRLHIKFRLLKRLASDNHHEHVRRFLAFCKSRGLTRREDA</sequence>
<evidence type="ECO:0000256" key="1">
    <source>
        <dbReference type="SAM" id="MobiDB-lite"/>
    </source>
</evidence>
<evidence type="ECO:0000313" key="2">
    <source>
        <dbReference type="EMBL" id="KAH7425172.1"/>
    </source>
</evidence>
<proteinExistence type="predicted"/>
<feature type="compositionally biased region" description="Polar residues" evidence="1">
    <location>
        <begin position="1"/>
        <end position="24"/>
    </location>
</feature>
<protein>
    <submittedName>
        <fullName evidence="2">Uncharacterized protein</fullName>
    </submittedName>
</protein>